<dbReference type="EMBL" id="KZ613816">
    <property type="protein sequence ID" value="PMD59468.1"/>
    <property type="molecule type" value="Genomic_DNA"/>
</dbReference>
<dbReference type="Proteomes" id="UP000235371">
    <property type="component" value="Unassembled WGS sequence"/>
</dbReference>
<feature type="compositionally biased region" description="Polar residues" evidence="1">
    <location>
        <begin position="1"/>
        <end position="13"/>
    </location>
</feature>
<keyword evidence="3" id="KW-1185">Reference proteome</keyword>
<feature type="region of interest" description="Disordered" evidence="1">
    <location>
        <begin position="1"/>
        <end position="52"/>
    </location>
</feature>
<sequence length="111" mass="12160">MNDRLSPQISASEGPSPKCRRQSSTQGSAAADGPREVGQMRPHRDMGSGPADFVGSGSGIHFVWTIRHALPATAMVRDMSHSREQELQTTSSSLVRTIGWMFFPRHAVARR</sequence>
<evidence type="ECO:0000313" key="3">
    <source>
        <dbReference type="Proteomes" id="UP000235371"/>
    </source>
</evidence>
<protein>
    <submittedName>
        <fullName evidence="2">Uncharacterized protein</fullName>
    </submittedName>
</protein>
<organism evidence="2 3">
    <name type="scientific">Hyaloscypha bicolor E</name>
    <dbReference type="NCBI Taxonomy" id="1095630"/>
    <lineage>
        <taxon>Eukaryota</taxon>
        <taxon>Fungi</taxon>
        <taxon>Dikarya</taxon>
        <taxon>Ascomycota</taxon>
        <taxon>Pezizomycotina</taxon>
        <taxon>Leotiomycetes</taxon>
        <taxon>Helotiales</taxon>
        <taxon>Hyaloscyphaceae</taxon>
        <taxon>Hyaloscypha</taxon>
        <taxon>Hyaloscypha bicolor</taxon>
    </lineage>
</organism>
<gene>
    <name evidence="2" type="ORF">K444DRAFT_663866</name>
</gene>
<dbReference type="AlphaFoldDB" id="A0A2J6T906"/>
<dbReference type="InParanoid" id="A0A2J6T906"/>
<proteinExistence type="predicted"/>
<reference evidence="2 3" key="1">
    <citation type="submission" date="2016-04" db="EMBL/GenBank/DDBJ databases">
        <title>A degradative enzymes factory behind the ericoid mycorrhizal symbiosis.</title>
        <authorList>
            <consortium name="DOE Joint Genome Institute"/>
            <person name="Martino E."/>
            <person name="Morin E."/>
            <person name="Grelet G."/>
            <person name="Kuo A."/>
            <person name="Kohler A."/>
            <person name="Daghino S."/>
            <person name="Barry K."/>
            <person name="Choi C."/>
            <person name="Cichocki N."/>
            <person name="Clum A."/>
            <person name="Copeland A."/>
            <person name="Hainaut M."/>
            <person name="Haridas S."/>
            <person name="Labutti K."/>
            <person name="Lindquist E."/>
            <person name="Lipzen A."/>
            <person name="Khouja H.-R."/>
            <person name="Murat C."/>
            <person name="Ohm R."/>
            <person name="Olson A."/>
            <person name="Spatafora J."/>
            <person name="Veneault-Fourrey C."/>
            <person name="Henrissat B."/>
            <person name="Grigoriev I."/>
            <person name="Martin F."/>
            <person name="Perotto S."/>
        </authorList>
    </citation>
    <scope>NUCLEOTIDE SEQUENCE [LARGE SCALE GENOMIC DNA]</scope>
    <source>
        <strain evidence="2 3">E</strain>
    </source>
</reference>
<name>A0A2J6T906_9HELO</name>
<evidence type="ECO:0000313" key="2">
    <source>
        <dbReference type="EMBL" id="PMD59468.1"/>
    </source>
</evidence>
<dbReference type="GeneID" id="36594971"/>
<accession>A0A2J6T906</accession>
<evidence type="ECO:0000256" key="1">
    <source>
        <dbReference type="SAM" id="MobiDB-lite"/>
    </source>
</evidence>
<dbReference type="RefSeq" id="XP_024736372.1">
    <property type="nucleotide sequence ID" value="XM_024886894.1"/>
</dbReference>